<feature type="domain" description="C-type lectin" evidence="9">
    <location>
        <begin position="1089"/>
        <end position="1206"/>
    </location>
</feature>
<dbReference type="PROSITE" id="PS50095">
    <property type="entry name" value="PLAT"/>
    <property type="match status" value="1"/>
</dbReference>
<evidence type="ECO:0000313" key="11">
    <source>
        <dbReference type="EMBL" id="CAH3043194.1"/>
    </source>
</evidence>
<keyword evidence="4" id="KW-0430">Lectin</keyword>
<name>A0ABN8N598_9CNID</name>
<dbReference type="CDD" id="cd00054">
    <property type="entry name" value="EGF_CA"/>
    <property type="match status" value="1"/>
</dbReference>
<dbReference type="PROSITE" id="PS50041">
    <property type="entry name" value="C_TYPE_LECTIN_2"/>
    <property type="match status" value="1"/>
</dbReference>
<protein>
    <submittedName>
        <fullName evidence="11">Uncharacterized protein</fullName>
    </submittedName>
</protein>
<reference evidence="11 12" key="1">
    <citation type="submission" date="2022-05" db="EMBL/GenBank/DDBJ databases">
        <authorList>
            <consortium name="Genoscope - CEA"/>
            <person name="William W."/>
        </authorList>
    </citation>
    <scope>NUCLEOTIDE SEQUENCE [LARGE SCALE GENOMIC DNA]</scope>
</reference>
<keyword evidence="3" id="KW-0732">Signal</keyword>
<dbReference type="InterPro" id="IPR000742">
    <property type="entry name" value="EGF"/>
</dbReference>
<feature type="compositionally biased region" description="Low complexity" evidence="7">
    <location>
        <begin position="470"/>
        <end position="488"/>
    </location>
</feature>
<dbReference type="SUPFAM" id="SSF56436">
    <property type="entry name" value="C-type lectin-like"/>
    <property type="match status" value="1"/>
</dbReference>
<comment type="caution">
    <text evidence="6">Lacks conserved residue(s) required for the propagation of feature annotation.</text>
</comment>
<evidence type="ECO:0000259" key="8">
    <source>
        <dbReference type="PROSITE" id="PS50026"/>
    </source>
</evidence>
<feature type="compositionally biased region" description="Low complexity" evidence="7">
    <location>
        <begin position="639"/>
        <end position="693"/>
    </location>
</feature>
<dbReference type="Pfam" id="PF00188">
    <property type="entry name" value="CAP"/>
    <property type="match status" value="1"/>
</dbReference>
<dbReference type="InterPro" id="IPR036392">
    <property type="entry name" value="PLAT/LH2_dom_sf"/>
</dbReference>
<dbReference type="InterPro" id="IPR014044">
    <property type="entry name" value="CAP_dom"/>
</dbReference>
<proteinExistence type="predicted"/>
<sequence>MELKGGFFNNFERGNTDKFKLNSEDVGDVTKIKIRKNNKGILSDWNLDKVKVEAPNRKKYKFICDCVLSQETSLFKELYPVQGGGGGIFKKAAHCWPFNREVDFNKSPDLRGGFPAMLKDGARIADSVSRGKVASTYERGSWIDLGDLTGKCISDPSFCRKGITMMFWGRIDESDILNNPSVPKVIISSGGSDSRSKGFSFFYEENNWTLRVADGPQIWITIISGNQIPFGKWFSFAFTWKKESGIRYFVNGIAGLKKSEVIQAPVWHLDEFNDFTISKPNSNNRMEEMLPMKIDQLATWGLVLNERTIKEAFNEGGGVPLREGVAANLQACNTNPCRNGGTCKIDADEPSSYRCVCPWRYTGLHCETPTATPTSTQRTSAPTGTSAGTKTIPTTKTGAPTTATEPRSTPTATPTSTQRTSAPTGTSAGTKTIPTTQTGAPTTGTKPRSMPTATPTSTQRTSAPTGTSAGTKTMPTTQTGAPTTGTGPRSMPTATPTSTQRTSAPTGTSAGTKTMPTTKTGAPTTGTEPRSTPTATPTSTQRTSAPTGTSAGTKTMPTTKTGAPTTGTEPRSTPTATPTSTQRTSAPTGTSAGTKTMPTTKTGAPTTGTKPRSTPTATPTSTQRTSAPTGTSAGTKTIPTTQTGAPTTGTGPRSTPTATPTSTQRTSAPTGTSAGTKTIPTTQTGAPTTGTGPRSMPTATPTSTQRTSAPTGTSAGTKTMPTTQTGAPTTGTGPRSTPTATPTSTQRTSAPTGTSAGTKTMPTTKTGAPTTGTGPRSTPTATPTSTPRTSGPAGTSGVPAAPVPGKVKFRLKKCHEQYIRKYTPFFSTKVSQRQCSLPISANTIFRKKVSTLSVLYEKKKSAPSGGDIDEAGNAPGPERKIRSIVSWRVLFWRVCNLKRTEIGNLIERIVSIAGKGVGYREYFLDLIKINGFRHNHGCTDVDNSEKLSQIADQWAKKIAAAGTEKIDPTSPYGQLVCSHSSGSNIAKACVVKWYGAVQYFDWAEPKLTPKSSPFTQLVWKKNTEAGVGFAKGGGIKRNNVGGKYYVVVLFNPGQDAKENIKENVLPATGISEPAPQATCPEGYAKLPQSSRSCFSLKTTPLNWEDALYGCALDNGTLASLQSKEESDLVLNLMTESKVPEAWIGLHDPAKEGRYVWVDGSSIPFSEWLEEEPNGGRSENCIVHTKQNYFGGWADKNCLEAKAFVCEVSVPGYITYKFTFNLTEPRSQNYQSNQYPASLYPGVYTACTPYVQSGNDLLRDTLTRYFQAKNIAVHIIVNTIGCMPNGLSFVEVVVKLGPEAGVTDSISSLQTSIKQNDGELQLSNGASAKLISIGILTPGVSYCPSHCVTTFCQPGCDSYCCSQSTGAQYPSAVIQQPRLVYSNTYPLQRCPLACTSNTNYCPPYCSASCCKRRINIHRL</sequence>
<dbReference type="Gene3D" id="2.60.60.20">
    <property type="entry name" value="PLAT/LH2 domain"/>
    <property type="match status" value="1"/>
</dbReference>
<dbReference type="PROSITE" id="PS50026">
    <property type="entry name" value="EGF_3"/>
    <property type="match status" value="1"/>
</dbReference>
<dbReference type="InterPro" id="IPR016186">
    <property type="entry name" value="C-type_lectin-like/link_sf"/>
</dbReference>
<evidence type="ECO:0000256" key="3">
    <source>
        <dbReference type="ARBA" id="ARBA00022729"/>
    </source>
</evidence>
<dbReference type="SMART" id="SM00198">
    <property type="entry name" value="SCP"/>
    <property type="match status" value="1"/>
</dbReference>
<evidence type="ECO:0000256" key="6">
    <source>
        <dbReference type="PROSITE-ProRule" id="PRU00076"/>
    </source>
</evidence>
<dbReference type="InterPro" id="IPR013320">
    <property type="entry name" value="ConA-like_dom_sf"/>
</dbReference>
<evidence type="ECO:0000256" key="1">
    <source>
        <dbReference type="ARBA" id="ARBA00004613"/>
    </source>
</evidence>
<evidence type="ECO:0000256" key="4">
    <source>
        <dbReference type="ARBA" id="ARBA00022734"/>
    </source>
</evidence>
<feature type="compositionally biased region" description="Polar residues" evidence="7">
    <location>
        <begin position="697"/>
        <end position="720"/>
    </location>
</feature>
<accession>A0ABN8N598</accession>
<gene>
    <name evidence="11" type="ORF">PLOB_00002719</name>
</gene>
<comment type="subcellular location">
    <subcellularLocation>
        <location evidence="1">Secreted</location>
    </subcellularLocation>
</comment>
<evidence type="ECO:0000256" key="5">
    <source>
        <dbReference type="ARBA" id="ARBA00023157"/>
    </source>
</evidence>
<dbReference type="InterPro" id="IPR018378">
    <property type="entry name" value="C-type_lectin_CS"/>
</dbReference>
<feature type="domain" description="PLAT" evidence="10">
    <location>
        <begin position="1"/>
        <end position="82"/>
    </location>
</feature>
<dbReference type="InterPro" id="IPR001304">
    <property type="entry name" value="C-type_lectin-like"/>
</dbReference>
<feature type="compositionally biased region" description="Polar residues" evidence="7">
    <location>
        <begin position="451"/>
        <end position="469"/>
    </location>
</feature>
<dbReference type="EMBL" id="CALNXK010000011">
    <property type="protein sequence ID" value="CAH3043194.1"/>
    <property type="molecule type" value="Genomic_DNA"/>
</dbReference>
<feature type="compositionally biased region" description="Polar residues" evidence="7">
    <location>
        <begin position="492"/>
        <end position="505"/>
    </location>
</feature>
<dbReference type="PANTHER" id="PTHR22799">
    <property type="entry name" value="TETRANECTIN-RELATED"/>
    <property type="match status" value="1"/>
</dbReference>
<dbReference type="InterPro" id="IPR051663">
    <property type="entry name" value="CLec_Tetranectin-domain"/>
</dbReference>
<evidence type="ECO:0000259" key="10">
    <source>
        <dbReference type="PROSITE" id="PS50095"/>
    </source>
</evidence>
<dbReference type="Gene3D" id="2.60.120.200">
    <property type="match status" value="1"/>
</dbReference>
<keyword evidence="2" id="KW-0964">Secreted</keyword>
<dbReference type="SUPFAM" id="SSF49723">
    <property type="entry name" value="Lipase/lipooxygenase domain (PLAT/LH2 domain)"/>
    <property type="match status" value="1"/>
</dbReference>
<feature type="disulfide bond" evidence="6">
    <location>
        <begin position="357"/>
        <end position="366"/>
    </location>
</feature>
<keyword evidence="12" id="KW-1185">Reference proteome</keyword>
<keyword evidence="5 6" id="KW-1015">Disulfide bond</keyword>
<dbReference type="InterPro" id="IPR001024">
    <property type="entry name" value="PLAT/LH2_dom"/>
</dbReference>
<dbReference type="Pfam" id="PF00059">
    <property type="entry name" value="Lectin_C"/>
    <property type="match status" value="1"/>
</dbReference>
<dbReference type="Gene3D" id="2.10.25.10">
    <property type="entry name" value="Laminin"/>
    <property type="match status" value="1"/>
</dbReference>
<dbReference type="SMART" id="SM00181">
    <property type="entry name" value="EGF"/>
    <property type="match status" value="1"/>
</dbReference>
<keyword evidence="6" id="KW-0245">EGF-like domain</keyword>
<dbReference type="InterPro" id="IPR016187">
    <property type="entry name" value="CTDL_fold"/>
</dbReference>
<dbReference type="SUPFAM" id="SSF49899">
    <property type="entry name" value="Concanavalin A-like lectins/glucanases"/>
    <property type="match status" value="1"/>
</dbReference>
<feature type="compositionally biased region" description="Low complexity" evidence="7">
    <location>
        <begin position="506"/>
        <end position="629"/>
    </location>
</feature>
<dbReference type="SUPFAM" id="SSF55797">
    <property type="entry name" value="PR-1-like"/>
    <property type="match status" value="1"/>
</dbReference>
<feature type="compositionally biased region" description="Low complexity" evidence="7">
    <location>
        <begin position="721"/>
        <end position="797"/>
    </location>
</feature>
<dbReference type="SUPFAM" id="SSF57196">
    <property type="entry name" value="EGF/Laminin"/>
    <property type="match status" value="1"/>
</dbReference>
<dbReference type="SMART" id="SM00034">
    <property type="entry name" value="CLECT"/>
    <property type="match status" value="1"/>
</dbReference>
<dbReference type="Proteomes" id="UP001159405">
    <property type="component" value="Unassembled WGS sequence"/>
</dbReference>
<dbReference type="InterPro" id="IPR035940">
    <property type="entry name" value="CAP_sf"/>
</dbReference>
<dbReference type="CDD" id="cd00037">
    <property type="entry name" value="CLECT"/>
    <property type="match status" value="1"/>
</dbReference>
<dbReference type="Pfam" id="PF01477">
    <property type="entry name" value="PLAT"/>
    <property type="match status" value="1"/>
</dbReference>
<feature type="compositionally biased region" description="Low complexity" evidence="7">
    <location>
        <begin position="368"/>
        <end position="447"/>
    </location>
</feature>
<organism evidence="11 12">
    <name type="scientific">Porites lobata</name>
    <dbReference type="NCBI Taxonomy" id="104759"/>
    <lineage>
        <taxon>Eukaryota</taxon>
        <taxon>Metazoa</taxon>
        <taxon>Cnidaria</taxon>
        <taxon>Anthozoa</taxon>
        <taxon>Hexacorallia</taxon>
        <taxon>Scleractinia</taxon>
        <taxon>Fungiina</taxon>
        <taxon>Poritidae</taxon>
        <taxon>Porites</taxon>
    </lineage>
</organism>
<evidence type="ECO:0000256" key="7">
    <source>
        <dbReference type="SAM" id="MobiDB-lite"/>
    </source>
</evidence>
<dbReference type="PROSITE" id="PS00615">
    <property type="entry name" value="C_TYPE_LECTIN_1"/>
    <property type="match status" value="1"/>
</dbReference>
<comment type="caution">
    <text evidence="11">The sequence shown here is derived from an EMBL/GenBank/DDBJ whole genome shotgun (WGS) entry which is preliminary data.</text>
</comment>
<dbReference type="PANTHER" id="PTHR22799:SF1">
    <property type="entry name" value="C-TYPE LECTIN DOMAIN FAMILY 11 MEMBER A"/>
    <property type="match status" value="1"/>
</dbReference>
<dbReference type="PROSITE" id="PS00022">
    <property type="entry name" value="EGF_1"/>
    <property type="match status" value="1"/>
</dbReference>
<dbReference type="Gene3D" id="3.10.100.10">
    <property type="entry name" value="Mannose-Binding Protein A, subunit A"/>
    <property type="match status" value="1"/>
</dbReference>
<dbReference type="Gene3D" id="3.40.33.10">
    <property type="entry name" value="CAP"/>
    <property type="match status" value="1"/>
</dbReference>
<feature type="domain" description="EGF-like" evidence="8">
    <location>
        <begin position="328"/>
        <end position="367"/>
    </location>
</feature>
<evidence type="ECO:0000259" key="9">
    <source>
        <dbReference type="PROSITE" id="PS50041"/>
    </source>
</evidence>
<evidence type="ECO:0000256" key="2">
    <source>
        <dbReference type="ARBA" id="ARBA00022525"/>
    </source>
</evidence>
<feature type="region of interest" description="Disordered" evidence="7">
    <location>
        <begin position="366"/>
        <end position="801"/>
    </location>
</feature>
<evidence type="ECO:0000313" key="12">
    <source>
        <dbReference type="Proteomes" id="UP001159405"/>
    </source>
</evidence>
<dbReference type="Pfam" id="PF13385">
    <property type="entry name" value="Laminin_G_3"/>
    <property type="match status" value="1"/>
</dbReference>